<dbReference type="Proteomes" id="UP000555828">
    <property type="component" value="Unassembled WGS sequence"/>
</dbReference>
<name>A0A841GW10_9BACT</name>
<protein>
    <submittedName>
        <fullName evidence="1">Uncharacterized protein</fullName>
    </submittedName>
</protein>
<gene>
    <name evidence="1" type="ORF">HNP65_001852</name>
</gene>
<evidence type="ECO:0000313" key="2">
    <source>
        <dbReference type="Proteomes" id="UP000555828"/>
    </source>
</evidence>
<dbReference type="AlphaFoldDB" id="A0A841GW10"/>
<comment type="caution">
    <text evidence="1">The sequence shown here is derived from an EMBL/GenBank/DDBJ whole genome shotgun (WGS) entry which is preliminary data.</text>
</comment>
<proteinExistence type="predicted"/>
<accession>A0A841GW10</accession>
<sequence length="29" mass="3636">MERLKSEYAYLKLLIEKILEEREVKKNLR</sequence>
<organism evidence="1 2">
    <name type="scientific">Thermosipho japonicus</name>
    <dbReference type="NCBI Taxonomy" id="90323"/>
    <lineage>
        <taxon>Bacteria</taxon>
        <taxon>Thermotogati</taxon>
        <taxon>Thermotogota</taxon>
        <taxon>Thermotogae</taxon>
        <taxon>Thermotogales</taxon>
        <taxon>Fervidobacteriaceae</taxon>
        <taxon>Thermosipho</taxon>
    </lineage>
</organism>
<keyword evidence="2" id="KW-1185">Reference proteome</keyword>
<reference evidence="1 2" key="1">
    <citation type="submission" date="2020-08" db="EMBL/GenBank/DDBJ databases">
        <title>Genomic Encyclopedia of Type Strains, Phase IV (KMG-IV): sequencing the most valuable type-strain genomes for metagenomic binning, comparative biology and taxonomic classification.</title>
        <authorList>
            <person name="Goeker M."/>
        </authorList>
    </citation>
    <scope>NUCLEOTIDE SEQUENCE [LARGE SCALE GENOMIC DNA]</scope>
    <source>
        <strain evidence="1 2">DSM 13481</strain>
    </source>
</reference>
<evidence type="ECO:0000313" key="1">
    <source>
        <dbReference type="EMBL" id="MBB6063381.1"/>
    </source>
</evidence>
<dbReference type="EMBL" id="JACHEX010000007">
    <property type="protein sequence ID" value="MBB6063381.1"/>
    <property type="molecule type" value="Genomic_DNA"/>
</dbReference>